<keyword evidence="1" id="KW-0472">Membrane</keyword>
<sequence length="174" mass="18676">MSDFLRPEVRAAMWRWREPLVAALFAAIGLWWGLTALGPLRWLGWALAALSVAAGLAALRAVRFRRGGGGLGVVEVDEARVTYFGPLGGGSADLGDLERLDLDRDSRPAHWWLTGPGGPPLAIPVDAEGADGLFEAFTALPGLPSGRLVEALQKTGGGRETVWRRPRILPAPRH</sequence>
<evidence type="ECO:0000313" key="2">
    <source>
        <dbReference type="EMBL" id="KIQ70358.1"/>
    </source>
</evidence>
<organism evidence="2 3">
    <name type="scientific">Wenxinia marina DSM 24838</name>
    <dbReference type="NCBI Taxonomy" id="1123501"/>
    <lineage>
        <taxon>Bacteria</taxon>
        <taxon>Pseudomonadati</taxon>
        <taxon>Pseudomonadota</taxon>
        <taxon>Alphaproteobacteria</taxon>
        <taxon>Rhodobacterales</taxon>
        <taxon>Roseobacteraceae</taxon>
        <taxon>Wenxinia</taxon>
    </lineage>
</organism>
<dbReference type="Proteomes" id="UP000035100">
    <property type="component" value="Unassembled WGS sequence"/>
</dbReference>
<reference evidence="2 3" key="1">
    <citation type="submission" date="2013-01" db="EMBL/GenBank/DDBJ databases">
        <authorList>
            <person name="Fiebig A."/>
            <person name="Goeker M."/>
            <person name="Klenk H.-P.P."/>
        </authorList>
    </citation>
    <scope>NUCLEOTIDE SEQUENCE [LARGE SCALE GENOMIC DNA]</scope>
    <source>
        <strain evidence="2 3">DSM 24838</strain>
    </source>
</reference>
<evidence type="ECO:0000313" key="3">
    <source>
        <dbReference type="Proteomes" id="UP000035100"/>
    </source>
</evidence>
<dbReference type="OrthoDB" id="7851333at2"/>
<comment type="caution">
    <text evidence="2">The sequence shown here is derived from an EMBL/GenBank/DDBJ whole genome shotgun (WGS) entry which is preliminary data.</text>
</comment>
<name>A0A0D0QH26_9RHOB</name>
<feature type="transmembrane region" description="Helical" evidence="1">
    <location>
        <begin position="43"/>
        <end position="62"/>
    </location>
</feature>
<dbReference type="EMBL" id="AONG01000005">
    <property type="protein sequence ID" value="KIQ70358.1"/>
    <property type="molecule type" value="Genomic_DNA"/>
</dbReference>
<dbReference type="AlphaFoldDB" id="A0A0D0QH26"/>
<proteinExistence type="predicted"/>
<protein>
    <submittedName>
        <fullName evidence="2">Uncharacterized protein</fullName>
    </submittedName>
</protein>
<dbReference type="STRING" id="1123501.Wenmar_00734"/>
<evidence type="ECO:0000256" key="1">
    <source>
        <dbReference type="SAM" id="Phobius"/>
    </source>
</evidence>
<dbReference type="eggNOG" id="ENOG5032SC7">
    <property type="taxonomic scope" value="Bacteria"/>
</dbReference>
<keyword evidence="3" id="KW-1185">Reference proteome</keyword>
<feature type="transmembrane region" description="Helical" evidence="1">
    <location>
        <begin position="20"/>
        <end position="37"/>
    </location>
</feature>
<dbReference type="PATRIC" id="fig|1123501.6.peg.799"/>
<dbReference type="RefSeq" id="WP_018304102.1">
    <property type="nucleotide sequence ID" value="NZ_KB902312.1"/>
</dbReference>
<accession>A0A0D0QH26</accession>
<keyword evidence="1" id="KW-0812">Transmembrane</keyword>
<gene>
    <name evidence="2" type="ORF">Wenmar_00734</name>
</gene>
<keyword evidence="1" id="KW-1133">Transmembrane helix</keyword>